<name>A0A7S4IRQ7_9EUKA</name>
<accession>A0A7S4IRQ7</accession>
<dbReference type="AlphaFoldDB" id="A0A7S4IRQ7"/>
<dbReference type="CDD" id="cd00160">
    <property type="entry name" value="RhoGEF"/>
    <property type="match status" value="1"/>
</dbReference>
<dbReference type="InterPro" id="IPR035899">
    <property type="entry name" value="DBL_dom_sf"/>
</dbReference>
<dbReference type="SUPFAM" id="SSF50729">
    <property type="entry name" value="PH domain-like"/>
    <property type="match status" value="3"/>
</dbReference>
<feature type="domain" description="DH" evidence="3">
    <location>
        <begin position="85"/>
        <end position="273"/>
    </location>
</feature>
<feature type="domain" description="PH" evidence="2">
    <location>
        <begin position="648"/>
        <end position="742"/>
    </location>
</feature>
<reference evidence="4" key="1">
    <citation type="submission" date="2021-01" db="EMBL/GenBank/DDBJ databases">
        <authorList>
            <person name="Corre E."/>
            <person name="Pelletier E."/>
            <person name="Niang G."/>
            <person name="Scheremetjew M."/>
            <person name="Finn R."/>
            <person name="Kale V."/>
            <person name="Holt S."/>
            <person name="Cochrane G."/>
            <person name="Meng A."/>
            <person name="Brown T."/>
            <person name="Cohen L."/>
        </authorList>
    </citation>
    <scope>NUCLEOTIDE SEQUENCE</scope>
    <source>
        <strain evidence="4">DIVA3 518/3/11/1/6</strain>
    </source>
</reference>
<dbReference type="PANTHER" id="PTHR12673">
    <property type="entry name" value="FACIOGENITAL DYSPLASIA PROTEIN"/>
    <property type="match status" value="1"/>
</dbReference>
<dbReference type="InterPro" id="IPR001849">
    <property type="entry name" value="PH_domain"/>
</dbReference>
<dbReference type="Pfam" id="PF00169">
    <property type="entry name" value="PH"/>
    <property type="match status" value="2"/>
</dbReference>
<evidence type="ECO:0000256" key="1">
    <source>
        <dbReference type="SAM" id="MobiDB-lite"/>
    </source>
</evidence>
<dbReference type="Pfam" id="PF00621">
    <property type="entry name" value="RhoGEF"/>
    <property type="match status" value="1"/>
</dbReference>
<dbReference type="Gene3D" id="2.30.29.30">
    <property type="entry name" value="Pleckstrin-homology domain (PH domain)/Phosphotyrosine-binding domain (PTB)"/>
    <property type="match status" value="3"/>
</dbReference>
<dbReference type="EMBL" id="HBKP01023195">
    <property type="protein sequence ID" value="CAE2237646.1"/>
    <property type="molecule type" value="Transcribed_RNA"/>
</dbReference>
<evidence type="ECO:0000313" key="4">
    <source>
        <dbReference type="EMBL" id="CAE2237646.1"/>
    </source>
</evidence>
<dbReference type="PROSITE" id="PS50003">
    <property type="entry name" value="PH_DOMAIN"/>
    <property type="match status" value="3"/>
</dbReference>
<dbReference type="PROSITE" id="PS50010">
    <property type="entry name" value="DH_2"/>
    <property type="match status" value="1"/>
</dbReference>
<feature type="region of interest" description="Disordered" evidence="1">
    <location>
        <begin position="1"/>
        <end position="80"/>
    </location>
</feature>
<evidence type="ECO:0000259" key="3">
    <source>
        <dbReference type="PROSITE" id="PS50010"/>
    </source>
</evidence>
<sequence length="742" mass="83785">MSTSPISSPPKHPPNRGAMRGRGGPPRGGPGQRGGPRRGRGSFRGAQRSMRGGPRGSPLNRQPSKSEPIPVHSNTQVADPERDKKRLLVIRELVDTENTYSKSLNILVEQYVKVISEKSLLPQDQMYIFDNLPVMAKISSQLLADLQERLEAWESSGSVKDSNSLCISDVFTPLLPFMKMYASYRNQVDFNHMGDLYETYPKFDDFCAKIHNDPAGGGQSLDSLLIMPIQRIPRYILLLETLIKYTEPTHSDYEGLHNALSLVKDVAGHVNSAHAQVDNGMFTLAVRFGENFDELMEPWRTIIGEITLKTVSSKKNNKQLLILLTDHIVLATAQKKPKWKGKMHLAKCWLIDVADIEEYQHLFTIYCPSENIKTTFSCASAEEKETWLKKLAEQIEKTVNDPRVDSDLRSSAFDQTRLNQKKGSDPFFNNPQKVLLSSDEFHFLETIVKEFEITEAKKKEKEKRETKLSRKESSPGFNRRATEAKKTAGSIDNRIAMYKQATNSGTPPPSGSRTKAPKMKNKQVKHIKSSMNHQRKLAKSSSRTTANVIKQGHLTKKGALVKNWKDRYWILSYATLSYYKSSKDSEPVGEIKLRGCEVRNAPDSAEDKCYFELVAPFRTYFLKANSEELCKEWMAAISHQISQLVRGNVVKEGFLTKQGKVRKNWKKRYCVLTPTSLQYFKSKGDTKAAGSVPVVGASVDSVSKKDTGKDYCFSITTTGRTFLMYSESEDQKDEWMQAISNC</sequence>
<dbReference type="SUPFAM" id="SSF48065">
    <property type="entry name" value="DBL homology domain (DH-domain)"/>
    <property type="match status" value="1"/>
</dbReference>
<dbReference type="GO" id="GO:0005085">
    <property type="term" value="F:guanyl-nucleotide exchange factor activity"/>
    <property type="evidence" value="ECO:0007669"/>
    <property type="project" value="InterPro"/>
</dbReference>
<dbReference type="Gene3D" id="1.20.900.10">
    <property type="entry name" value="Dbl homology (DH) domain"/>
    <property type="match status" value="1"/>
</dbReference>
<dbReference type="SMART" id="SM00325">
    <property type="entry name" value="RhoGEF"/>
    <property type="match status" value="1"/>
</dbReference>
<feature type="region of interest" description="Disordered" evidence="1">
    <location>
        <begin position="457"/>
        <end position="545"/>
    </location>
</feature>
<feature type="domain" description="PH" evidence="2">
    <location>
        <begin position="547"/>
        <end position="642"/>
    </location>
</feature>
<gene>
    <name evidence="4" type="ORF">VSP0166_LOCUS16156</name>
</gene>
<organism evidence="4">
    <name type="scientific">Vannella robusta</name>
    <dbReference type="NCBI Taxonomy" id="1487602"/>
    <lineage>
        <taxon>Eukaryota</taxon>
        <taxon>Amoebozoa</taxon>
        <taxon>Discosea</taxon>
        <taxon>Flabellinia</taxon>
        <taxon>Vannellidae</taxon>
        <taxon>Vannella</taxon>
    </lineage>
</organism>
<feature type="compositionally biased region" description="Gly residues" evidence="1">
    <location>
        <begin position="20"/>
        <end position="34"/>
    </location>
</feature>
<dbReference type="InterPro" id="IPR011993">
    <property type="entry name" value="PH-like_dom_sf"/>
</dbReference>
<evidence type="ECO:0000259" key="2">
    <source>
        <dbReference type="PROSITE" id="PS50003"/>
    </source>
</evidence>
<dbReference type="SMART" id="SM00233">
    <property type="entry name" value="PH"/>
    <property type="match status" value="3"/>
</dbReference>
<proteinExistence type="predicted"/>
<dbReference type="PANTHER" id="PTHR12673:SF150">
    <property type="entry name" value="PLECKSTRIN DOMAIN-CONTAINING PROTEIN"/>
    <property type="match status" value="1"/>
</dbReference>
<dbReference type="GO" id="GO:0005547">
    <property type="term" value="F:phosphatidylinositol-3,4,5-trisphosphate binding"/>
    <property type="evidence" value="ECO:0007669"/>
    <property type="project" value="UniProtKB-ARBA"/>
</dbReference>
<feature type="domain" description="PH" evidence="2">
    <location>
        <begin position="299"/>
        <end position="396"/>
    </location>
</feature>
<feature type="compositionally biased region" description="Basic residues" evidence="1">
    <location>
        <begin position="515"/>
        <end position="538"/>
    </location>
</feature>
<dbReference type="InterPro" id="IPR051092">
    <property type="entry name" value="FYVE_RhoGEF_PH"/>
</dbReference>
<feature type="compositionally biased region" description="Basic and acidic residues" evidence="1">
    <location>
        <begin position="457"/>
        <end position="473"/>
    </location>
</feature>
<dbReference type="FunFam" id="2.30.29.30:FF:000286">
    <property type="entry name" value="PH-protein kinase domain containing protein"/>
    <property type="match status" value="2"/>
</dbReference>
<dbReference type="GO" id="GO:0005737">
    <property type="term" value="C:cytoplasm"/>
    <property type="evidence" value="ECO:0007669"/>
    <property type="project" value="TreeGrafter"/>
</dbReference>
<protein>
    <submittedName>
        <fullName evidence="4">Uncharacterized protein</fullName>
    </submittedName>
</protein>
<dbReference type="InterPro" id="IPR000219">
    <property type="entry name" value="DH_dom"/>
</dbReference>